<dbReference type="EMBL" id="CAJVPI010000615">
    <property type="protein sequence ID" value="CAG8556166.1"/>
    <property type="molecule type" value="Genomic_DNA"/>
</dbReference>
<dbReference type="OrthoDB" id="2587563at2759"/>
<protein>
    <submittedName>
        <fullName evidence="1">7929_t:CDS:1</fullName>
    </submittedName>
</protein>
<dbReference type="AlphaFoldDB" id="A0A9N9B5S8"/>
<dbReference type="Proteomes" id="UP000789739">
    <property type="component" value="Unassembled WGS sequence"/>
</dbReference>
<accession>A0A9N9B5S8</accession>
<organism evidence="1 2">
    <name type="scientific">Paraglomus brasilianum</name>
    <dbReference type="NCBI Taxonomy" id="144538"/>
    <lineage>
        <taxon>Eukaryota</taxon>
        <taxon>Fungi</taxon>
        <taxon>Fungi incertae sedis</taxon>
        <taxon>Mucoromycota</taxon>
        <taxon>Glomeromycotina</taxon>
        <taxon>Glomeromycetes</taxon>
        <taxon>Paraglomerales</taxon>
        <taxon>Paraglomeraceae</taxon>
        <taxon>Paraglomus</taxon>
    </lineage>
</organism>
<evidence type="ECO:0000313" key="1">
    <source>
        <dbReference type="EMBL" id="CAG8556166.1"/>
    </source>
</evidence>
<evidence type="ECO:0000313" key="2">
    <source>
        <dbReference type="Proteomes" id="UP000789739"/>
    </source>
</evidence>
<keyword evidence="2" id="KW-1185">Reference proteome</keyword>
<reference evidence="1" key="1">
    <citation type="submission" date="2021-06" db="EMBL/GenBank/DDBJ databases">
        <authorList>
            <person name="Kallberg Y."/>
            <person name="Tangrot J."/>
            <person name="Rosling A."/>
        </authorList>
    </citation>
    <scope>NUCLEOTIDE SEQUENCE</scope>
    <source>
        <strain evidence="1">BR232B</strain>
    </source>
</reference>
<proteinExistence type="predicted"/>
<name>A0A9N9B5S8_9GLOM</name>
<gene>
    <name evidence="1" type="ORF">PBRASI_LOCUS5348</name>
</gene>
<comment type="caution">
    <text evidence="1">The sequence shown here is derived from an EMBL/GenBank/DDBJ whole genome shotgun (WGS) entry which is preliminary data.</text>
</comment>
<sequence>MTSQGTYTLTSAKVQKTVILCVLSEDVMRELGSTKTNKLSIKFTKGNEFLSDHTYEFTCEKNDQISERIYMKKPTKPTTRKQLMYVGAVTARAKPKGHPTEAAIRKLRAATEREKKQKQKGRIKVVDHSGNTVSATKKTMAGRSKVKASAQTTFSSASSQDFLLVRSKILHDLAILGERGIQEIMERAAAPKDLCMSVLEEIGTRNGGKWKLKNEAFKEVKVHEWPDWQDEHRRRIRVIDNMIKAFDGLGLALDAPEWRNLLPRKDSSHWSIFQEHLRSKGKLPVEFAKPEDRKSVFDVDVSDDVSQEQKGKRRRTVEVEVEPLPISNTKKRTNKTKQQRYEAIIERLETGANREEMEAAEKSAYDKYWKTINSRDEYDKLIDHFDEIYNEYKNIWDSAIVHEQWYFEIIDKLEEAAGDQQKHSSISKEVETKFGPIADRIRRGYELSVEIDAIKKELNRAESFLLAEEL</sequence>